<dbReference type="AlphaFoldDB" id="A0A9P2MXJ2"/>
<reference evidence="1" key="1">
    <citation type="submission" date="2020-02" db="EMBL/GenBank/DDBJ databases">
        <authorList>
            <consortium name="PulseNet: The National Subtyping Network for Foodborne Disease Surveillance"/>
            <person name="Tarr C.L."/>
            <person name="Trees E."/>
            <person name="Katz L.S."/>
            <person name="Carleton-Romer H.A."/>
            <person name="Stroika S."/>
            <person name="Kucerova Z."/>
            <person name="Roache K.F."/>
            <person name="Sabol A.L."/>
            <person name="Besser J."/>
            <person name="Gerner-Smidt P."/>
        </authorList>
    </citation>
    <scope>NUCLEOTIDE SEQUENCE</scope>
    <source>
        <strain evidence="1">PNUSAE023710</strain>
    </source>
</reference>
<proteinExistence type="predicted"/>
<comment type="caution">
    <text evidence="1">The sequence shown here is derived from an EMBL/GenBank/DDBJ whole genome shotgun (WGS) entry which is preliminary data.</text>
</comment>
<protein>
    <submittedName>
        <fullName evidence="1">Uncharacterized protein</fullName>
    </submittedName>
</protein>
<evidence type="ECO:0000313" key="1">
    <source>
        <dbReference type="EMBL" id="EFW7017018.1"/>
    </source>
</evidence>
<accession>A0A9P2MXJ2</accession>
<organism evidence="1 2">
    <name type="scientific">Shigella sonnei</name>
    <dbReference type="NCBI Taxonomy" id="624"/>
    <lineage>
        <taxon>Bacteria</taxon>
        <taxon>Pseudomonadati</taxon>
        <taxon>Pseudomonadota</taxon>
        <taxon>Gammaproteobacteria</taxon>
        <taxon>Enterobacterales</taxon>
        <taxon>Enterobacteriaceae</taxon>
        <taxon>Shigella</taxon>
    </lineage>
</organism>
<dbReference type="Proteomes" id="UP000597687">
    <property type="component" value="Unassembled WGS sequence"/>
</dbReference>
<sequence>MPELQKRGICDGMHRTGTLKKGRKESALEEITLVFDERFRFLLKDKTI</sequence>
<dbReference type="EMBL" id="AAUUDD010000053">
    <property type="protein sequence ID" value="EFW7017018.1"/>
    <property type="molecule type" value="Genomic_DNA"/>
</dbReference>
<gene>
    <name evidence="1" type="ORF">FIO44_004426</name>
</gene>
<name>A0A9P2MXJ2_SHISO</name>
<evidence type="ECO:0000313" key="2">
    <source>
        <dbReference type="Proteomes" id="UP000597687"/>
    </source>
</evidence>